<proteinExistence type="predicted"/>
<evidence type="ECO:0000313" key="2">
    <source>
        <dbReference type="Proteomes" id="UP000324897"/>
    </source>
</evidence>
<protein>
    <submittedName>
        <fullName evidence="1">Uncharacterized protein</fullName>
    </submittedName>
</protein>
<gene>
    <name evidence="1" type="ORF">EJB05_28815</name>
</gene>
<accession>A0A5J9URS2</accession>
<dbReference type="Gramene" id="TVU26276">
    <property type="protein sequence ID" value="TVU26276"/>
    <property type="gene ID" value="EJB05_28815"/>
</dbReference>
<dbReference type="Proteomes" id="UP000324897">
    <property type="component" value="Chromosome 2"/>
</dbReference>
<reference evidence="1 2" key="1">
    <citation type="journal article" date="2019" name="Sci. Rep.">
        <title>A high-quality genome of Eragrostis curvula grass provides insights into Poaceae evolution and supports new strategies to enhance forage quality.</title>
        <authorList>
            <person name="Carballo J."/>
            <person name="Santos B.A.C.M."/>
            <person name="Zappacosta D."/>
            <person name="Garbus I."/>
            <person name="Selva J.P."/>
            <person name="Gallo C.A."/>
            <person name="Diaz A."/>
            <person name="Albertini E."/>
            <person name="Caccamo M."/>
            <person name="Echenique V."/>
        </authorList>
    </citation>
    <scope>NUCLEOTIDE SEQUENCE [LARGE SCALE GENOMIC DNA]</scope>
    <source>
        <strain evidence="2">cv. Victoria</strain>
        <tissue evidence="1">Leaf</tissue>
    </source>
</reference>
<feature type="non-terminal residue" evidence="1">
    <location>
        <position position="1"/>
    </location>
</feature>
<evidence type="ECO:0000313" key="1">
    <source>
        <dbReference type="EMBL" id="TVU26276.1"/>
    </source>
</evidence>
<dbReference type="AlphaFoldDB" id="A0A5J9URS2"/>
<sequence length="132" mass="14844">MDPNTSFQTQTNLINCGMEALEELTLKDTAEDLIEKLRQKPEGDECNEELTKISHIKKVVVVLTEKNIWERICGTKAWCYCSQSRSVYYDIGALRRNTTGNDGRVLCWTAGKPTATSTMGRGSLQLAEINVR</sequence>
<dbReference type="EMBL" id="RWGY01000013">
    <property type="protein sequence ID" value="TVU26276.1"/>
    <property type="molecule type" value="Genomic_DNA"/>
</dbReference>
<keyword evidence="2" id="KW-1185">Reference proteome</keyword>
<comment type="caution">
    <text evidence="1">The sequence shown here is derived from an EMBL/GenBank/DDBJ whole genome shotgun (WGS) entry which is preliminary data.</text>
</comment>
<organism evidence="1 2">
    <name type="scientific">Eragrostis curvula</name>
    <name type="common">weeping love grass</name>
    <dbReference type="NCBI Taxonomy" id="38414"/>
    <lineage>
        <taxon>Eukaryota</taxon>
        <taxon>Viridiplantae</taxon>
        <taxon>Streptophyta</taxon>
        <taxon>Embryophyta</taxon>
        <taxon>Tracheophyta</taxon>
        <taxon>Spermatophyta</taxon>
        <taxon>Magnoliopsida</taxon>
        <taxon>Liliopsida</taxon>
        <taxon>Poales</taxon>
        <taxon>Poaceae</taxon>
        <taxon>PACMAD clade</taxon>
        <taxon>Chloridoideae</taxon>
        <taxon>Eragrostideae</taxon>
        <taxon>Eragrostidinae</taxon>
        <taxon>Eragrostis</taxon>
    </lineage>
</organism>
<name>A0A5J9URS2_9POAL</name>